<dbReference type="PANTHER" id="PTHR43701">
    <property type="entry name" value="MEMBRANE TRANSPORTER PROTEIN MJ0441-RELATED"/>
    <property type="match status" value="1"/>
</dbReference>
<evidence type="ECO:0000256" key="5">
    <source>
        <dbReference type="ARBA" id="ARBA00023136"/>
    </source>
</evidence>
<dbReference type="PANTHER" id="PTHR43701:SF2">
    <property type="entry name" value="MEMBRANE TRANSPORTER PROTEIN YJNA-RELATED"/>
    <property type="match status" value="1"/>
</dbReference>
<gene>
    <name evidence="7" type="ORF">ADK41_28625</name>
</gene>
<name>A0A0M8QL84_9ACTN</name>
<feature type="transmembrane region" description="Helical" evidence="6">
    <location>
        <begin position="214"/>
        <end position="235"/>
    </location>
</feature>
<evidence type="ECO:0000313" key="7">
    <source>
        <dbReference type="EMBL" id="KOT32891.1"/>
    </source>
</evidence>
<keyword evidence="8" id="KW-1185">Reference proteome</keyword>
<evidence type="ECO:0000256" key="3">
    <source>
        <dbReference type="ARBA" id="ARBA00022692"/>
    </source>
</evidence>
<evidence type="ECO:0000256" key="6">
    <source>
        <dbReference type="RuleBase" id="RU363041"/>
    </source>
</evidence>
<keyword evidence="6" id="KW-1003">Cell membrane</keyword>
<keyword evidence="5 6" id="KW-0472">Membrane</keyword>
<dbReference type="InterPro" id="IPR051598">
    <property type="entry name" value="TSUP/Inactive_protease-like"/>
</dbReference>
<feature type="transmembrane region" description="Helical" evidence="6">
    <location>
        <begin position="80"/>
        <end position="99"/>
    </location>
</feature>
<feature type="transmembrane region" description="Helical" evidence="6">
    <location>
        <begin position="188"/>
        <end position="207"/>
    </location>
</feature>
<evidence type="ECO:0000313" key="8">
    <source>
        <dbReference type="Proteomes" id="UP000037773"/>
    </source>
</evidence>
<feature type="transmembrane region" description="Helical" evidence="6">
    <location>
        <begin position="145"/>
        <end position="168"/>
    </location>
</feature>
<comment type="subcellular location">
    <subcellularLocation>
        <location evidence="6">Cell membrane</location>
        <topology evidence="6">Multi-pass membrane protein</topology>
    </subcellularLocation>
    <subcellularLocation>
        <location evidence="1">Membrane</location>
        <topology evidence="1">Multi-pass membrane protein</topology>
    </subcellularLocation>
</comment>
<dbReference type="AlphaFoldDB" id="A0A0M8QL84"/>
<organism evidence="7 8">
    <name type="scientific">Streptomyces caelestis</name>
    <dbReference type="NCBI Taxonomy" id="36816"/>
    <lineage>
        <taxon>Bacteria</taxon>
        <taxon>Bacillati</taxon>
        <taxon>Actinomycetota</taxon>
        <taxon>Actinomycetes</taxon>
        <taxon>Kitasatosporales</taxon>
        <taxon>Streptomycetaceae</taxon>
        <taxon>Streptomyces</taxon>
    </lineage>
</organism>
<protein>
    <recommendedName>
        <fullName evidence="6">Probable membrane transporter protein</fullName>
    </recommendedName>
</protein>
<keyword evidence="3 6" id="KW-0812">Transmembrane</keyword>
<feature type="transmembrane region" description="Helical" evidence="6">
    <location>
        <begin position="247"/>
        <end position="266"/>
    </location>
</feature>
<comment type="similarity">
    <text evidence="2 6">Belongs to the 4-toluene sulfonate uptake permease (TSUP) (TC 2.A.102) family.</text>
</comment>
<comment type="caution">
    <text evidence="7">The sequence shown here is derived from an EMBL/GenBank/DDBJ whole genome shotgun (WGS) entry which is preliminary data.</text>
</comment>
<reference evidence="7 8" key="1">
    <citation type="submission" date="2015-07" db="EMBL/GenBank/DDBJ databases">
        <authorList>
            <person name="Noorani M."/>
        </authorList>
    </citation>
    <scope>NUCLEOTIDE SEQUENCE [LARGE SCALE GENOMIC DNA]</scope>
    <source>
        <strain evidence="7 8">NRRL B-24567</strain>
    </source>
</reference>
<feature type="transmembrane region" description="Helical" evidence="6">
    <location>
        <begin position="7"/>
        <end position="28"/>
    </location>
</feature>
<dbReference type="PATRIC" id="fig|36816.3.peg.6202"/>
<evidence type="ECO:0000256" key="1">
    <source>
        <dbReference type="ARBA" id="ARBA00004141"/>
    </source>
</evidence>
<proteinExistence type="inferred from homology"/>
<dbReference type="EMBL" id="LGCN01000227">
    <property type="protein sequence ID" value="KOT32891.1"/>
    <property type="molecule type" value="Genomic_DNA"/>
</dbReference>
<feature type="transmembrane region" description="Helical" evidence="6">
    <location>
        <begin position="48"/>
        <end position="68"/>
    </location>
</feature>
<evidence type="ECO:0000256" key="4">
    <source>
        <dbReference type="ARBA" id="ARBA00022989"/>
    </source>
</evidence>
<dbReference type="InterPro" id="IPR002781">
    <property type="entry name" value="TM_pro_TauE-like"/>
</dbReference>
<sequence length="268" mass="27701">MTSFFILLLFGCLTGVTTVLFGFGGGFVTVPVVYGLWSVTARSGADAMHVAVATSTAVMVVNSVFATLTQWRQSRLRREYLWPLAAFVTAGAVAGAFAATRIGDTALRVLFAAYLLVTIADSLLRKGFLSVPQTSEPRPLSRPARTLGGVGIGAVAACLGVGGSVMTVPILRRRGLPMAEATAMANPLSVPVAVVGTAVYALAAPALQARAGRLGYVDLLACAALLGGSLPTIALTRRIAARVADRVHSVAYVVLLVTVLLVMLATGT</sequence>
<accession>A0A0M8QL84</accession>
<dbReference type="Proteomes" id="UP000037773">
    <property type="component" value="Unassembled WGS sequence"/>
</dbReference>
<keyword evidence="4 6" id="KW-1133">Transmembrane helix</keyword>
<dbReference type="Pfam" id="PF01925">
    <property type="entry name" value="TauE"/>
    <property type="match status" value="1"/>
</dbReference>
<dbReference type="GO" id="GO:0005886">
    <property type="term" value="C:plasma membrane"/>
    <property type="evidence" value="ECO:0007669"/>
    <property type="project" value="UniProtKB-SubCell"/>
</dbReference>
<evidence type="ECO:0000256" key="2">
    <source>
        <dbReference type="ARBA" id="ARBA00009142"/>
    </source>
</evidence>